<dbReference type="Gene3D" id="1.20.1440.130">
    <property type="entry name" value="VKOR domain"/>
    <property type="match status" value="1"/>
</dbReference>
<keyword evidence="9" id="KW-0676">Redox-active center</keyword>
<keyword evidence="13" id="KW-1185">Reference proteome</keyword>
<evidence type="ECO:0000259" key="11">
    <source>
        <dbReference type="SMART" id="SM00756"/>
    </source>
</evidence>
<feature type="transmembrane region" description="Helical" evidence="10">
    <location>
        <begin position="90"/>
        <end position="111"/>
    </location>
</feature>
<feature type="transmembrane region" description="Helical" evidence="10">
    <location>
        <begin position="179"/>
        <end position="199"/>
    </location>
</feature>
<dbReference type="EMBL" id="JAMQBK010000063">
    <property type="protein sequence ID" value="MCM2373657.1"/>
    <property type="molecule type" value="Genomic_DNA"/>
</dbReference>
<keyword evidence="7 10" id="KW-0472">Membrane</keyword>
<comment type="similarity">
    <text evidence="2">Belongs to the VKOR family.</text>
</comment>
<dbReference type="InterPro" id="IPR012336">
    <property type="entry name" value="Thioredoxin-like_fold"/>
</dbReference>
<evidence type="ECO:0000256" key="3">
    <source>
        <dbReference type="ARBA" id="ARBA00022692"/>
    </source>
</evidence>
<feature type="domain" description="Vitamin K epoxide reductase" evidence="11">
    <location>
        <begin position="36"/>
        <end position="173"/>
    </location>
</feature>
<protein>
    <submittedName>
        <fullName evidence="12">Thioredoxin domain-containing protein</fullName>
    </submittedName>
</protein>
<dbReference type="InterPro" id="IPR038354">
    <property type="entry name" value="VKOR_sf"/>
</dbReference>
<dbReference type="Proteomes" id="UP001202961">
    <property type="component" value="Unassembled WGS sequence"/>
</dbReference>
<feature type="transmembrane region" description="Helical" evidence="10">
    <location>
        <begin position="123"/>
        <end position="142"/>
    </location>
</feature>
<keyword evidence="5 10" id="KW-1133">Transmembrane helix</keyword>
<keyword evidence="4" id="KW-0874">Quinone</keyword>
<comment type="subcellular location">
    <subcellularLocation>
        <location evidence="1">Membrane</location>
        <topology evidence="1">Multi-pass membrane protein</topology>
    </subcellularLocation>
</comment>
<accession>A0ABT0U9P1</accession>
<evidence type="ECO:0000256" key="9">
    <source>
        <dbReference type="ARBA" id="ARBA00023284"/>
    </source>
</evidence>
<keyword evidence="6" id="KW-0560">Oxidoreductase</keyword>
<dbReference type="PANTHER" id="PTHR34573:SF1">
    <property type="entry name" value="VITAMIN K EPOXIDE REDUCTASE DOMAIN-CONTAINING PROTEIN"/>
    <property type="match status" value="1"/>
</dbReference>
<feature type="transmembrane region" description="Helical" evidence="10">
    <location>
        <begin position="33"/>
        <end position="59"/>
    </location>
</feature>
<dbReference type="InterPro" id="IPR012932">
    <property type="entry name" value="VKOR"/>
</dbReference>
<evidence type="ECO:0000256" key="8">
    <source>
        <dbReference type="ARBA" id="ARBA00023157"/>
    </source>
</evidence>
<organism evidence="12 13">
    <name type="scientific">Aporhodopirellula aestuarii</name>
    <dbReference type="NCBI Taxonomy" id="2950107"/>
    <lineage>
        <taxon>Bacteria</taxon>
        <taxon>Pseudomonadati</taxon>
        <taxon>Planctomycetota</taxon>
        <taxon>Planctomycetia</taxon>
        <taxon>Pirellulales</taxon>
        <taxon>Pirellulaceae</taxon>
        <taxon>Aporhodopirellula</taxon>
    </lineage>
</organism>
<evidence type="ECO:0000256" key="7">
    <source>
        <dbReference type="ARBA" id="ARBA00023136"/>
    </source>
</evidence>
<evidence type="ECO:0000256" key="4">
    <source>
        <dbReference type="ARBA" id="ARBA00022719"/>
    </source>
</evidence>
<dbReference type="PROSITE" id="PS00194">
    <property type="entry name" value="THIOREDOXIN_1"/>
    <property type="match status" value="1"/>
</dbReference>
<evidence type="ECO:0000256" key="1">
    <source>
        <dbReference type="ARBA" id="ARBA00004141"/>
    </source>
</evidence>
<evidence type="ECO:0000313" key="13">
    <source>
        <dbReference type="Proteomes" id="UP001202961"/>
    </source>
</evidence>
<dbReference type="Pfam" id="PF07884">
    <property type="entry name" value="VKOR"/>
    <property type="match status" value="1"/>
</dbReference>
<gene>
    <name evidence="12" type="ORF">NB063_23840</name>
</gene>
<feature type="transmembrane region" description="Helical" evidence="10">
    <location>
        <begin position="148"/>
        <end position="172"/>
    </location>
</feature>
<proteinExistence type="inferred from homology"/>
<evidence type="ECO:0000256" key="10">
    <source>
        <dbReference type="SAM" id="Phobius"/>
    </source>
</evidence>
<evidence type="ECO:0000313" key="12">
    <source>
        <dbReference type="EMBL" id="MCM2373657.1"/>
    </source>
</evidence>
<evidence type="ECO:0000256" key="6">
    <source>
        <dbReference type="ARBA" id="ARBA00023002"/>
    </source>
</evidence>
<dbReference type="Gene3D" id="3.40.30.10">
    <property type="entry name" value="Glutaredoxin"/>
    <property type="match status" value="1"/>
</dbReference>
<dbReference type="PANTHER" id="PTHR34573">
    <property type="entry name" value="VKC DOMAIN-CONTAINING PROTEIN"/>
    <property type="match status" value="1"/>
</dbReference>
<dbReference type="InterPro" id="IPR036249">
    <property type="entry name" value="Thioredoxin-like_sf"/>
</dbReference>
<dbReference type="SUPFAM" id="SSF52833">
    <property type="entry name" value="Thioredoxin-like"/>
    <property type="match status" value="1"/>
</dbReference>
<name>A0ABT0U9P1_9BACT</name>
<dbReference type="SMART" id="SM00756">
    <property type="entry name" value="VKc"/>
    <property type="match status" value="1"/>
</dbReference>
<keyword evidence="8" id="KW-1015">Disulfide bond</keyword>
<dbReference type="Pfam" id="PF13462">
    <property type="entry name" value="Thioredoxin_4"/>
    <property type="match status" value="1"/>
</dbReference>
<reference evidence="12 13" key="1">
    <citation type="journal article" date="2022" name="Syst. Appl. Microbiol.">
        <title>Rhodopirellula aestuarii sp. nov., a novel member of the genus Rhodopirellula isolated from brackish sediments collected in the Tagus River estuary, Portugal.</title>
        <authorList>
            <person name="Vitorino I.R."/>
            <person name="Klimek D."/>
            <person name="Calusinska M."/>
            <person name="Lobo-da-Cunha A."/>
            <person name="Vasconcelos V."/>
            <person name="Lage O.M."/>
        </authorList>
    </citation>
    <scope>NUCLEOTIDE SEQUENCE [LARGE SCALE GENOMIC DNA]</scope>
    <source>
        <strain evidence="12 13">ICT_H3.1</strain>
    </source>
</reference>
<evidence type="ECO:0000256" key="2">
    <source>
        <dbReference type="ARBA" id="ARBA00006214"/>
    </source>
</evidence>
<evidence type="ECO:0000256" key="5">
    <source>
        <dbReference type="ARBA" id="ARBA00022989"/>
    </source>
</evidence>
<dbReference type="InterPro" id="IPR017937">
    <property type="entry name" value="Thioredoxin_CS"/>
</dbReference>
<comment type="caution">
    <text evidence="12">The sequence shown here is derived from an EMBL/GenBank/DDBJ whole genome shotgun (WGS) entry which is preliminary data.</text>
</comment>
<keyword evidence="3 10" id="KW-0812">Transmembrane</keyword>
<sequence>MSTVHLHRPISRSSANWHHSLSSRKPFFSGTTAGVTSTVWAVMLTCSTIAIATSIYLAWSALTLSPVAGCSGGSVFDCHHVLHSRWSKVLGVPVSVPAIATHACVIGLLLVRPSSVRWQRLRWSGIGLASLAAGGAAIWFIGLQIFALGHLCPYCLVAHVAGLVLAGVFLWSHPVKASVLRWIAGGASAALAVLITLQVNSEPPQTFETIEHGAAPTIESDSGLSEEATEEEFFAPPPSVSLQHQMDETLASWNIPDLSRLTLALANPATLVYGDVGASQAESAKTVQILGGVKLSTKDWPLIGSPDAEIVFVEMFDYTCPHCQRTHASLKAAKEHFGDRLAVIVLPVPLDGKCNPTVQSTHASHAESCELAKLAVAVWMSDREKFAEFHNYLFESKPNYSQAVSHAASLVGKSKLDGILQGSVPGEYVKRHVQLYQKAGAGTIPKLLFSRTTTVGAVESPQTMIQLINQNR</sequence>
<dbReference type="CDD" id="cd10546">
    <property type="entry name" value="VKOR"/>
    <property type="match status" value="1"/>
</dbReference>